<dbReference type="PANTHER" id="PTHR31213">
    <property type="entry name" value="OS08G0374000 PROTEIN-RELATED"/>
    <property type="match status" value="1"/>
</dbReference>
<dbReference type="Gene3D" id="3.30.530.20">
    <property type="match status" value="1"/>
</dbReference>
<dbReference type="InterPro" id="IPR050279">
    <property type="entry name" value="Plant_def-hormone_signal"/>
</dbReference>
<dbReference type="EMBL" id="JBGMDY010000007">
    <property type="protein sequence ID" value="KAL2329253.1"/>
    <property type="molecule type" value="Genomic_DNA"/>
</dbReference>
<dbReference type="Pfam" id="PF00407">
    <property type="entry name" value="Bet_v_1"/>
    <property type="match status" value="1"/>
</dbReference>
<keyword evidence="5" id="KW-1185">Reference proteome</keyword>
<evidence type="ECO:0000256" key="1">
    <source>
        <dbReference type="ARBA" id="ARBA00009744"/>
    </source>
</evidence>
<sequence length="163" mass="18068">MFGKVEHELEMHAPASEVWDLYGGLQLGKVVVAELPQMFEKVDLIQGDGGPGTVLKLTFAPGVLVPESTSNKEKFTKVDNKKRIKETEVIEGGYLDLGFTLFRVRFEVTEKGEESSILKSTIEYEVKEENTSNASLVSVQPLVVLAEFGKTYLNKNKAAKETN</sequence>
<feature type="domain" description="Bet v I/Major latex protein" evidence="3">
    <location>
        <begin position="3"/>
        <end position="132"/>
    </location>
</feature>
<evidence type="ECO:0000256" key="2">
    <source>
        <dbReference type="ARBA" id="ARBA00022589"/>
    </source>
</evidence>
<gene>
    <name evidence="4" type="ORF">Fmac_022680</name>
</gene>
<dbReference type="InterPro" id="IPR023393">
    <property type="entry name" value="START-like_dom_sf"/>
</dbReference>
<dbReference type="AlphaFoldDB" id="A0ABD1M110"/>
<keyword evidence="2" id="KW-0017">Alkaloid metabolism</keyword>
<proteinExistence type="inferred from homology"/>
<dbReference type="InterPro" id="IPR000916">
    <property type="entry name" value="Bet_v_I/MLP"/>
</dbReference>
<evidence type="ECO:0000313" key="5">
    <source>
        <dbReference type="Proteomes" id="UP001603857"/>
    </source>
</evidence>
<accession>A0ABD1M110</accession>
<dbReference type="PANTHER" id="PTHR31213:SF19">
    <property type="entry name" value="BET V I_MAJOR LATEX PROTEIN DOMAIN-CONTAINING PROTEIN"/>
    <property type="match status" value="1"/>
</dbReference>
<name>A0ABD1M110_9FABA</name>
<organism evidence="4 5">
    <name type="scientific">Flemingia macrophylla</name>
    <dbReference type="NCBI Taxonomy" id="520843"/>
    <lineage>
        <taxon>Eukaryota</taxon>
        <taxon>Viridiplantae</taxon>
        <taxon>Streptophyta</taxon>
        <taxon>Embryophyta</taxon>
        <taxon>Tracheophyta</taxon>
        <taxon>Spermatophyta</taxon>
        <taxon>Magnoliopsida</taxon>
        <taxon>eudicotyledons</taxon>
        <taxon>Gunneridae</taxon>
        <taxon>Pentapetalae</taxon>
        <taxon>rosids</taxon>
        <taxon>fabids</taxon>
        <taxon>Fabales</taxon>
        <taxon>Fabaceae</taxon>
        <taxon>Papilionoideae</taxon>
        <taxon>50 kb inversion clade</taxon>
        <taxon>NPAAA clade</taxon>
        <taxon>indigoferoid/millettioid clade</taxon>
        <taxon>Phaseoleae</taxon>
        <taxon>Flemingia</taxon>
    </lineage>
</organism>
<dbReference type="Proteomes" id="UP001603857">
    <property type="component" value="Unassembled WGS sequence"/>
</dbReference>
<dbReference type="SUPFAM" id="SSF55961">
    <property type="entry name" value="Bet v1-like"/>
    <property type="match status" value="1"/>
</dbReference>
<comment type="caution">
    <text evidence="4">The sequence shown here is derived from an EMBL/GenBank/DDBJ whole genome shotgun (WGS) entry which is preliminary data.</text>
</comment>
<comment type="similarity">
    <text evidence="1">Belongs to the BetVI family.</text>
</comment>
<dbReference type="CDD" id="cd07816">
    <property type="entry name" value="Bet_v1-like"/>
    <property type="match status" value="1"/>
</dbReference>
<protein>
    <recommendedName>
        <fullName evidence="3">Bet v I/Major latex protein domain-containing protein</fullName>
    </recommendedName>
</protein>
<evidence type="ECO:0000313" key="4">
    <source>
        <dbReference type="EMBL" id="KAL2329253.1"/>
    </source>
</evidence>
<evidence type="ECO:0000259" key="3">
    <source>
        <dbReference type="Pfam" id="PF00407"/>
    </source>
</evidence>
<dbReference type="GO" id="GO:0009820">
    <property type="term" value="P:alkaloid metabolic process"/>
    <property type="evidence" value="ECO:0007669"/>
    <property type="project" value="UniProtKB-KW"/>
</dbReference>
<reference evidence="4 5" key="1">
    <citation type="submission" date="2024-08" db="EMBL/GenBank/DDBJ databases">
        <title>Insights into the chromosomal genome structure of Flemingia macrophylla.</title>
        <authorList>
            <person name="Ding Y."/>
            <person name="Zhao Y."/>
            <person name="Bi W."/>
            <person name="Wu M."/>
            <person name="Zhao G."/>
            <person name="Gong Y."/>
            <person name="Li W."/>
            <person name="Zhang P."/>
        </authorList>
    </citation>
    <scope>NUCLEOTIDE SEQUENCE [LARGE SCALE GENOMIC DNA]</scope>
    <source>
        <strain evidence="4">DYQJB</strain>
        <tissue evidence="4">Leaf</tissue>
    </source>
</reference>